<organism evidence="2 3">
    <name type="scientific">Fusarium redolens</name>
    <dbReference type="NCBI Taxonomy" id="48865"/>
    <lineage>
        <taxon>Eukaryota</taxon>
        <taxon>Fungi</taxon>
        <taxon>Dikarya</taxon>
        <taxon>Ascomycota</taxon>
        <taxon>Pezizomycotina</taxon>
        <taxon>Sordariomycetes</taxon>
        <taxon>Hypocreomycetidae</taxon>
        <taxon>Hypocreales</taxon>
        <taxon>Nectriaceae</taxon>
        <taxon>Fusarium</taxon>
        <taxon>Fusarium redolens species complex</taxon>
    </lineage>
</organism>
<name>A0A9P9KY36_FUSRE</name>
<dbReference type="AlphaFoldDB" id="A0A9P9KY36"/>
<accession>A0A9P9KY36</accession>
<reference evidence="2" key="1">
    <citation type="journal article" date="2021" name="Nat. Commun.">
        <title>Genetic determinants of endophytism in the Arabidopsis root mycobiome.</title>
        <authorList>
            <person name="Mesny F."/>
            <person name="Miyauchi S."/>
            <person name="Thiergart T."/>
            <person name="Pickel B."/>
            <person name="Atanasova L."/>
            <person name="Karlsson M."/>
            <person name="Huettel B."/>
            <person name="Barry K.W."/>
            <person name="Haridas S."/>
            <person name="Chen C."/>
            <person name="Bauer D."/>
            <person name="Andreopoulos W."/>
            <person name="Pangilinan J."/>
            <person name="LaButti K."/>
            <person name="Riley R."/>
            <person name="Lipzen A."/>
            <person name="Clum A."/>
            <person name="Drula E."/>
            <person name="Henrissat B."/>
            <person name="Kohler A."/>
            <person name="Grigoriev I.V."/>
            <person name="Martin F.M."/>
            <person name="Hacquard S."/>
        </authorList>
    </citation>
    <scope>NUCLEOTIDE SEQUENCE</scope>
    <source>
        <strain evidence="2">MPI-CAGE-AT-0023</strain>
    </source>
</reference>
<evidence type="ECO:0008006" key="4">
    <source>
        <dbReference type="Google" id="ProtNLM"/>
    </source>
</evidence>
<protein>
    <recommendedName>
        <fullName evidence="4">Secreted protein</fullName>
    </recommendedName>
</protein>
<feature type="signal peptide" evidence="1">
    <location>
        <begin position="1"/>
        <end position="24"/>
    </location>
</feature>
<evidence type="ECO:0000313" key="2">
    <source>
        <dbReference type="EMBL" id="KAH7270718.1"/>
    </source>
</evidence>
<dbReference type="RefSeq" id="XP_046057486.1">
    <property type="nucleotide sequence ID" value="XM_046191439.1"/>
</dbReference>
<proteinExistence type="predicted"/>
<dbReference type="GeneID" id="70221393"/>
<gene>
    <name evidence="2" type="ORF">BKA55DRAFT_552520</name>
</gene>
<dbReference type="Proteomes" id="UP000720189">
    <property type="component" value="Unassembled WGS sequence"/>
</dbReference>
<comment type="caution">
    <text evidence="2">The sequence shown here is derived from an EMBL/GenBank/DDBJ whole genome shotgun (WGS) entry which is preliminary data.</text>
</comment>
<keyword evidence="3" id="KW-1185">Reference proteome</keyword>
<evidence type="ECO:0000313" key="3">
    <source>
        <dbReference type="Proteomes" id="UP000720189"/>
    </source>
</evidence>
<keyword evidence="1" id="KW-0732">Signal</keyword>
<evidence type="ECO:0000256" key="1">
    <source>
        <dbReference type="SAM" id="SignalP"/>
    </source>
</evidence>
<feature type="chain" id="PRO_5040163467" description="Secreted protein" evidence="1">
    <location>
        <begin position="25"/>
        <end position="71"/>
    </location>
</feature>
<sequence length="71" mass="7758">MTLVGFLCVSFVSVVHILLETADAKICMLSGTRTFSVDRAMVIGRDQQTHRTGCFWIQCGTKTECSGCAIL</sequence>
<dbReference type="EMBL" id="JAGMUX010000001">
    <property type="protein sequence ID" value="KAH7270718.1"/>
    <property type="molecule type" value="Genomic_DNA"/>
</dbReference>